<name>A0A1R2BGG8_9CILI</name>
<dbReference type="EMBL" id="MPUH01000664">
    <property type="protein sequence ID" value="OMJ75876.1"/>
    <property type="molecule type" value="Genomic_DNA"/>
</dbReference>
<dbReference type="AlphaFoldDB" id="A0A1R2BGG8"/>
<reference evidence="1 2" key="1">
    <citation type="submission" date="2016-11" db="EMBL/GenBank/DDBJ databases">
        <title>The macronuclear genome of Stentor coeruleus: a giant cell with tiny introns.</title>
        <authorList>
            <person name="Slabodnick M."/>
            <person name="Ruby J.G."/>
            <person name="Reiff S.B."/>
            <person name="Swart E.C."/>
            <person name="Gosai S."/>
            <person name="Prabakaran S."/>
            <person name="Witkowska E."/>
            <person name="Larue G.E."/>
            <person name="Fisher S."/>
            <person name="Freeman R.M."/>
            <person name="Gunawardena J."/>
            <person name="Chu W."/>
            <person name="Stover N.A."/>
            <person name="Gregory B.D."/>
            <person name="Nowacki M."/>
            <person name="Derisi J."/>
            <person name="Roy S.W."/>
            <person name="Marshall W.F."/>
            <person name="Sood P."/>
        </authorList>
    </citation>
    <scope>NUCLEOTIDE SEQUENCE [LARGE SCALE GENOMIC DNA]</scope>
    <source>
        <strain evidence="1">WM001</strain>
    </source>
</reference>
<proteinExistence type="predicted"/>
<sequence length="477" mass="56150">MINSFEYTSEVGLSYNDLEFLYQELESTWDSFKIPSFHREIFSKYTEVIVPNKIPVLIAQEITSIEKGFSPIIHLLQSISNREKIIGKFKGLDEKFRKARQKEMEIIELEAANMVRKMRMATAKVMKNIQMWKRQFIGVDCDYYWNQICYIEKIKHDMDFLRVLGRMTFIMRDPFFLNTDITGACQKARAIFKLSVKELKKYKKMQKSISYGIEDLPVIQLSQAQTIVGPDYDHVFSCKILTRKEVQQLQQMNFEIACEVFIELTDLFVNEITMQAVEEQQYLAQLQELTEHLIEIYIEDIVKIDSLDVFNSFLLEHSEIILENYIGECVDGKILEPISWKSLLVHNIACDICDSLTFFPLIKSAFSEIREENELLVQPIYFNLFSDMFYENWVTKAIENTLRIEKYKAVHEKMPLEVLKIFNSKHYYLLIEALPDEIYYDIMNEYVGNKWIASIIKSSMDEIKGKDEAKLSKLMPI</sequence>
<organism evidence="1 2">
    <name type="scientific">Stentor coeruleus</name>
    <dbReference type="NCBI Taxonomy" id="5963"/>
    <lineage>
        <taxon>Eukaryota</taxon>
        <taxon>Sar</taxon>
        <taxon>Alveolata</taxon>
        <taxon>Ciliophora</taxon>
        <taxon>Postciliodesmatophora</taxon>
        <taxon>Heterotrichea</taxon>
        <taxon>Heterotrichida</taxon>
        <taxon>Stentoridae</taxon>
        <taxon>Stentor</taxon>
    </lineage>
</organism>
<evidence type="ECO:0000313" key="1">
    <source>
        <dbReference type="EMBL" id="OMJ75876.1"/>
    </source>
</evidence>
<comment type="caution">
    <text evidence="1">The sequence shown here is derived from an EMBL/GenBank/DDBJ whole genome shotgun (WGS) entry which is preliminary data.</text>
</comment>
<evidence type="ECO:0000313" key="2">
    <source>
        <dbReference type="Proteomes" id="UP000187209"/>
    </source>
</evidence>
<accession>A0A1R2BGG8</accession>
<gene>
    <name evidence="1" type="ORF">SteCoe_24895</name>
</gene>
<keyword evidence="2" id="KW-1185">Reference proteome</keyword>
<protein>
    <submittedName>
        <fullName evidence="1">Uncharacterized protein</fullName>
    </submittedName>
</protein>
<dbReference type="Proteomes" id="UP000187209">
    <property type="component" value="Unassembled WGS sequence"/>
</dbReference>